<dbReference type="InterPro" id="IPR001412">
    <property type="entry name" value="aa-tRNA-synth_I_CS"/>
</dbReference>
<reference evidence="15 16" key="1">
    <citation type="submission" date="2018-06" db="EMBL/GenBank/DDBJ databases">
        <title>Genomic Encyclopedia of Type Strains, Phase IV (KMG-IV): sequencing the most valuable type-strain genomes for metagenomic binning, comparative biology and taxonomic classification.</title>
        <authorList>
            <person name="Goeker M."/>
        </authorList>
    </citation>
    <scope>NUCLEOTIDE SEQUENCE [LARGE SCALE GENOMIC DNA]</scope>
    <source>
        <strain evidence="15 16">DSM 24032</strain>
    </source>
</reference>
<dbReference type="Gene3D" id="3.30.1360.70">
    <property type="entry name" value="Arginyl tRNA synthetase N-terminal domain"/>
    <property type="match status" value="1"/>
</dbReference>
<proteinExistence type="inferred from homology"/>
<evidence type="ECO:0000256" key="10">
    <source>
        <dbReference type="ARBA" id="ARBA00049339"/>
    </source>
</evidence>
<dbReference type="GO" id="GO:0005737">
    <property type="term" value="C:cytoplasm"/>
    <property type="evidence" value="ECO:0007669"/>
    <property type="project" value="UniProtKB-SubCell"/>
</dbReference>
<dbReference type="Gene3D" id="3.40.50.620">
    <property type="entry name" value="HUPs"/>
    <property type="match status" value="1"/>
</dbReference>
<dbReference type="PROSITE" id="PS00178">
    <property type="entry name" value="AA_TRNA_LIGASE_I"/>
    <property type="match status" value="1"/>
</dbReference>
<dbReference type="GO" id="GO:0005524">
    <property type="term" value="F:ATP binding"/>
    <property type="evidence" value="ECO:0007669"/>
    <property type="project" value="UniProtKB-UniRule"/>
</dbReference>
<dbReference type="SMART" id="SM00836">
    <property type="entry name" value="DALR_1"/>
    <property type="match status" value="1"/>
</dbReference>
<evidence type="ECO:0000256" key="1">
    <source>
        <dbReference type="ARBA" id="ARBA00004496"/>
    </source>
</evidence>
<dbReference type="SUPFAM" id="SSF47323">
    <property type="entry name" value="Anticodon-binding domain of a subclass of class I aminoacyl-tRNA synthetases"/>
    <property type="match status" value="1"/>
</dbReference>
<keyword evidence="6 11" id="KW-0547">Nucleotide-binding</keyword>
<dbReference type="FunFam" id="3.30.1360.70:FF:000003">
    <property type="entry name" value="Arginine--tRNA ligase"/>
    <property type="match status" value="1"/>
</dbReference>
<organism evidence="15 16">
    <name type="scientific">Arenicella xantha</name>
    <dbReference type="NCBI Taxonomy" id="644221"/>
    <lineage>
        <taxon>Bacteria</taxon>
        <taxon>Pseudomonadati</taxon>
        <taxon>Pseudomonadota</taxon>
        <taxon>Gammaproteobacteria</taxon>
        <taxon>Arenicellales</taxon>
        <taxon>Arenicellaceae</taxon>
        <taxon>Arenicella</taxon>
    </lineage>
</organism>
<dbReference type="InterPro" id="IPR001278">
    <property type="entry name" value="Arg-tRNA-ligase"/>
</dbReference>
<accession>A0A395JJ46</accession>
<dbReference type="SUPFAM" id="SSF52374">
    <property type="entry name" value="Nucleotidylyl transferase"/>
    <property type="match status" value="1"/>
</dbReference>
<evidence type="ECO:0000256" key="4">
    <source>
        <dbReference type="ARBA" id="ARBA00022490"/>
    </source>
</evidence>
<dbReference type="GO" id="GO:0004814">
    <property type="term" value="F:arginine-tRNA ligase activity"/>
    <property type="evidence" value="ECO:0007669"/>
    <property type="project" value="UniProtKB-UniRule"/>
</dbReference>
<dbReference type="InterPro" id="IPR035684">
    <property type="entry name" value="ArgRS_core"/>
</dbReference>
<comment type="caution">
    <text evidence="15">The sequence shown here is derived from an EMBL/GenBank/DDBJ whole genome shotgun (WGS) entry which is preliminary data.</text>
</comment>
<dbReference type="EMBL" id="QNRT01000005">
    <property type="protein sequence ID" value="RBP48694.1"/>
    <property type="molecule type" value="Genomic_DNA"/>
</dbReference>
<evidence type="ECO:0000256" key="9">
    <source>
        <dbReference type="ARBA" id="ARBA00023146"/>
    </source>
</evidence>
<keyword evidence="9 11" id="KW-0030">Aminoacyl-tRNA synthetase</keyword>
<dbReference type="RefSeq" id="WP_113955298.1">
    <property type="nucleotide sequence ID" value="NZ_QNRT01000005.1"/>
</dbReference>
<evidence type="ECO:0000313" key="16">
    <source>
        <dbReference type="Proteomes" id="UP000253083"/>
    </source>
</evidence>
<dbReference type="PRINTS" id="PR01038">
    <property type="entry name" value="TRNASYNTHARG"/>
</dbReference>
<dbReference type="InterPro" id="IPR008909">
    <property type="entry name" value="DALR_anticod-bd"/>
</dbReference>
<dbReference type="FunFam" id="1.10.730.10:FF:000008">
    <property type="entry name" value="Arginine--tRNA ligase"/>
    <property type="match status" value="1"/>
</dbReference>
<evidence type="ECO:0000256" key="3">
    <source>
        <dbReference type="ARBA" id="ARBA00011245"/>
    </source>
</evidence>
<dbReference type="InterPro" id="IPR014729">
    <property type="entry name" value="Rossmann-like_a/b/a_fold"/>
</dbReference>
<evidence type="ECO:0000259" key="14">
    <source>
        <dbReference type="SMART" id="SM01016"/>
    </source>
</evidence>
<dbReference type="HAMAP" id="MF_00123">
    <property type="entry name" value="Arg_tRNA_synth"/>
    <property type="match status" value="1"/>
</dbReference>
<dbReference type="PANTHER" id="PTHR11956:SF5">
    <property type="entry name" value="ARGININE--TRNA LIGASE, CYTOPLASMIC"/>
    <property type="match status" value="1"/>
</dbReference>
<keyword evidence="4 11" id="KW-0963">Cytoplasm</keyword>
<dbReference type="Pfam" id="PF03485">
    <property type="entry name" value="Arg_tRNA_synt_N"/>
    <property type="match status" value="1"/>
</dbReference>
<evidence type="ECO:0000256" key="6">
    <source>
        <dbReference type="ARBA" id="ARBA00022741"/>
    </source>
</evidence>
<evidence type="ECO:0000256" key="2">
    <source>
        <dbReference type="ARBA" id="ARBA00005594"/>
    </source>
</evidence>
<name>A0A395JJ46_9GAMM</name>
<dbReference type="SMART" id="SM01016">
    <property type="entry name" value="Arg_tRNA_synt_N"/>
    <property type="match status" value="1"/>
</dbReference>
<dbReference type="AlphaFoldDB" id="A0A395JJ46"/>
<feature type="short sequence motif" description="'HIGH' region" evidence="11">
    <location>
        <begin position="128"/>
        <end position="138"/>
    </location>
</feature>
<dbReference type="FunCoup" id="A0A395JJ46">
    <property type="interactions" value="572"/>
</dbReference>
<feature type="domain" description="Arginyl tRNA synthetase N-terminal" evidence="14">
    <location>
        <begin position="3"/>
        <end position="91"/>
    </location>
</feature>
<dbReference type="SUPFAM" id="SSF55190">
    <property type="entry name" value="Arginyl-tRNA synthetase (ArgRS), N-terminal 'additional' domain"/>
    <property type="match status" value="1"/>
</dbReference>
<dbReference type="CDD" id="cd00671">
    <property type="entry name" value="ArgRS_core"/>
    <property type="match status" value="1"/>
</dbReference>
<dbReference type="Gene3D" id="1.10.730.10">
    <property type="entry name" value="Isoleucyl-tRNA Synthetase, Domain 1"/>
    <property type="match status" value="1"/>
</dbReference>
<evidence type="ECO:0000256" key="11">
    <source>
        <dbReference type="HAMAP-Rule" id="MF_00123"/>
    </source>
</evidence>
<keyword evidence="5 11" id="KW-0436">Ligase</keyword>
<evidence type="ECO:0000313" key="15">
    <source>
        <dbReference type="EMBL" id="RBP48694.1"/>
    </source>
</evidence>
<keyword evidence="7 11" id="KW-0067">ATP-binding</keyword>
<comment type="subcellular location">
    <subcellularLocation>
        <location evidence="1 11">Cytoplasm</location>
    </subcellularLocation>
</comment>
<dbReference type="InterPro" id="IPR005148">
    <property type="entry name" value="Arg-tRNA-synth_N"/>
</dbReference>
<dbReference type="Pfam" id="PF00750">
    <property type="entry name" value="tRNA-synt_1d"/>
    <property type="match status" value="1"/>
</dbReference>
<dbReference type="InterPro" id="IPR009080">
    <property type="entry name" value="tRNAsynth_Ia_anticodon-bd"/>
</dbReference>
<dbReference type="FunFam" id="3.40.50.620:FF:000062">
    <property type="entry name" value="Arginine--tRNA ligase"/>
    <property type="match status" value="1"/>
</dbReference>
<evidence type="ECO:0000256" key="8">
    <source>
        <dbReference type="ARBA" id="ARBA00022917"/>
    </source>
</evidence>
<dbReference type="OrthoDB" id="9803211at2"/>
<evidence type="ECO:0000256" key="7">
    <source>
        <dbReference type="ARBA" id="ARBA00022840"/>
    </source>
</evidence>
<comment type="similarity">
    <text evidence="2 11 12">Belongs to the class-I aminoacyl-tRNA synthetase family.</text>
</comment>
<dbReference type="GO" id="GO:0006420">
    <property type="term" value="P:arginyl-tRNA aminoacylation"/>
    <property type="evidence" value="ECO:0007669"/>
    <property type="project" value="UniProtKB-UniRule"/>
</dbReference>
<gene>
    <name evidence="11" type="primary">argS</name>
    <name evidence="15" type="ORF">DFR28_10532</name>
</gene>
<keyword evidence="16" id="KW-1185">Reference proteome</keyword>
<protein>
    <recommendedName>
        <fullName evidence="11">Arginine--tRNA ligase</fullName>
        <ecNumber evidence="11">6.1.1.19</ecNumber>
    </recommendedName>
    <alternativeName>
        <fullName evidence="11">Arginyl-tRNA synthetase</fullName>
        <shortName evidence="11">ArgRS</shortName>
    </alternativeName>
</protein>
<dbReference type="InterPro" id="IPR036695">
    <property type="entry name" value="Arg-tRNA-synth_N_sf"/>
</dbReference>
<dbReference type="EC" id="6.1.1.19" evidence="11"/>
<feature type="domain" description="DALR anticodon binding" evidence="13">
    <location>
        <begin position="460"/>
        <end position="580"/>
    </location>
</feature>
<evidence type="ECO:0000256" key="5">
    <source>
        <dbReference type="ARBA" id="ARBA00022598"/>
    </source>
</evidence>
<evidence type="ECO:0000259" key="13">
    <source>
        <dbReference type="SMART" id="SM00836"/>
    </source>
</evidence>
<dbReference type="Proteomes" id="UP000253083">
    <property type="component" value="Unassembled WGS sequence"/>
</dbReference>
<comment type="catalytic activity">
    <reaction evidence="10 11">
        <text>tRNA(Arg) + L-arginine + ATP = L-arginyl-tRNA(Arg) + AMP + diphosphate</text>
        <dbReference type="Rhea" id="RHEA:20301"/>
        <dbReference type="Rhea" id="RHEA-COMP:9658"/>
        <dbReference type="Rhea" id="RHEA-COMP:9673"/>
        <dbReference type="ChEBI" id="CHEBI:30616"/>
        <dbReference type="ChEBI" id="CHEBI:32682"/>
        <dbReference type="ChEBI" id="CHEBI:33019"/>
        <dbReference type="ChEBI" id="CHEBI:78442"/>
        <dbReference type="ChEBI" id="CHEBI:78513"/>
        <dbReference type="ChEBI" id="CHEBI:456215"/>
        <dbReference type="EC" id="6.1.1.19"/>
    </reaction>
</comment>
<sequence length="580" mass="64279">MKDQLQALFAQALDQLKHDEVIPAEHAVNLQFERTRQREHGDFATNVAMTLAKPAKRNPRELAELIVAALPSDPLITQVDIAGPGFINVFLASDVRYAVLDKVFAAADRYGLAAADSGQRIMVEFVSANPTGPLHVGHGRGAAYGDALARVLTAAGHSVEREYYVNDAGRQMDILAVSVWIRYLQASGVEVALPENGYQGDYVAEMGQQLAQQHASKYCLAADDIESARADLDLEAALDATIELAKRQLGEAGFAIFFNLALDTILADIRDDLSRFGVDYDTWFSERSLFTDGKIQAAIEQLQESGDIYEKGGALWFRTTAYGDEKDRVVVRENGQPTYFASDIAYHADKLARGFDLAINVWGSDHHGYIPRVKAALQAMNLDPEKLKVLLVQFAVLYRGEEKVPMSTRSGKFVTLSDLQTEIGSDAARFFYAQRKSEQHMDFDLDLAKSQSNENPMYYVQYAHARICRIFETAKQREIVCDQLDNADFSLLSSEHEIALLTLIERFPEVIQSAAANYEPHQVSYYLRELATAFHAYYNACKILDADPAPRSAMLALSSATRQVLKNGLNIIGVGAPESM</sequence>
<dbReference type="InParanoid" id="A0A395JJ46"/>
<evidence type="ECO:0000256" key="12">
    <source>
        <dbReference type="RuleBase" id="RU363038"/>
    </source>
</evidence>
<dbReference type="NCBIfam" id="TIGR00456">
    <property type="entry name" value="argS"/>
    <property type="match status" value="1"/>
</dbReference>
<keyword evidence="8 11" id="KW-0648">Protein biosynthesis</keyword>
<dbReference type="PANTHER" id="PTHR11956">
    <property type="entry name" value="ARGINYL-TRNA SYNTHETASE"/>
    <property type="match status" value="1"/>
</dbReference>
<comment type="subunit">
    <text evidence="3 11">Monomer.</text>
</comment>
<dbReference type="Pfam" id="PF05746">
    <property type="entry name" value="DALR_1"/>
    <property type="match status" value="1"/>
</dbReference>